<organism evidence="2">
    <name type="scientific">bioreactor metagenome</name>
    <dbReference type="NCBI Taxonomy" id="1076179"/>
    <lineage>
        <taxon>unclassified sequences</taxon>
        <taxon>metagenomes</taxon>
        <taxon>ecological metagenomes</taxon>
    </lineage>
</organism>
<proteinExistence type="predicted"/>
<protein>
    <submittedName>
        <fullName evidence="2">Uncharacterized protein</fullName>
    </submittedName>
</protein>
<comment type="caution">
    <text evidence="2">The sequence shown here is derived from an EMBL/GenBank/DDBJ whole genome shotgun (WGS) entry which is preliminary data.</text>
</comment>
<gene>
    <name evidence="2" type="ORF">SDC9_196786</name>
</gene>
<feature type="region of interest" description="Disordered" evidence="1">
    <location>
        <begin position="1"/>
        <end position="29"/>
    </location>
</feature>
<accession>A0A645ICU6</accession>
<sequence>MITNGRTVPLRASRPKVASHALAPMKRRHPESNSMACLSVLLVVIGHPLFLERQQGEQPDAFGEETGRPLVAFDQAGGDPAWIEVYQGGVDDP</sequence>
<name>A0A645ICU6_9ZZZZ</name>
<dbReference type="AlphaFoldDB" id="A0A645ICU6"/>
<reference evidence="2" key="1">
    <citation type="submission" date="2019-08" db="EMBL/GenBank/DDBJ databases">
        <authorList>
            <person name="Kucharzyk K."/>
            <person name="Murdoch R.W."/>
            <person name="Higgins S."/>
            <person name="Loffler F."/>
        </authorList>
    </citation>
    <scope>NUCLEOTIDE SEQUENCE</scope>
</reference>
<evidence type="ECO:0000313" key="2">
    <source>
        <dbReference type="EMBL" id="MPN49171.1"/>
    </source>
</evidence>
<evidence type="ECO:0000256" key="1">
    <source>
        <dbReference type="SAM" id="MobiDB-lite"/>
    </source>
</evidence>
<dbReference type="EMBL" id="VSSQ01112180">
    <property type="protein sequence ID" value="MPN49171.1"/>
    <property type="molecule type" value="Genomic_DNA"/>
</dbReference>